<evidence type="ECO:0000256" key="1">
    <source>
        <dbReference type="ARBA" id="ARBA00004141"/>
    </source>
</evidence>
<evidence type="ECO:0000256" key="4">
    <source>
        <dbReference type="ARBA" id="ARBA00023136"/>
    </source>
</evidence>
<organism evidence="7 8">
    <name type="scientific">Vibrio palustris</name>
    <dbReference type="NCBI Taxonomy" id="1918946"/>
    <lineage>
        <taxon>Bacteria</taxon>
        <taxon>Pseudomonadati</taxon>
        <taxon>Pseudomonadota</taxon>
        <taxon>Gammaproteobacteria</taxon>
        <taxon>Vibrionales</taxon>
        <taxon>Vibrionaceae</taxon>
        <taxon>Vibrio</taxon>
    </lineage>
</organism>
<feature type="transmembrane region" description="Helical" evidence="5">
    <location>
        <begin position="142"/>
        <end position="163"/>
    </location>
</feature>
<feature type="transmembrane region" description="Helical" evidence="5">
    <location>
        <begin position="226"/>
        <end position="245"/>
    </location>
</feature>
<feature type="transmembrane region" description="Helical" evidence="5">
    <location>
        <begin position="175"/>
        <end position="192"/>
    </location>
</feature>
<dbReference type="Pfam" id="PF04932">
    <property type="entry name" value="Wzy_C"/>
    <property type="match status" value="1"/>
</dbReference>
<accession>A0A1R4B3R1</accession>
<keyword evidence="3 5" id="KW-1133">Transmembrane helix</keyword>
<evidence type="ECO:0000313" key="7">
    <source>
        <dbReference type="EMBL" id="SJL83549.1"/>
    </source>
</evidence>
<dbReference type="InterPro" id="IPR051533">
    <property type="entry name" value="WaaL-like"/>
</dbReference>
<evidence type="ECO:0000256" key="3">
    <source>
        <dbReference type="ARBA" id="ARBA00022989"/>
    </source>
</evidence>
<feature type="transmembrane region" description="Helical" evidence="5">
    <location>
        <begin position="388"/>
        <end position="406"/>
    </location>
</feature>
<proteinExistence type="predicted"/>
<feature type="domain" description="O-antigen ligase-related" evidence="6">
    <location>
        <begin position="183"/>
        <end position="339"/>
    </location>
</feature>
<sequence>MLVLLFTSVLLSVGFEDIGKNIFILFLVLSIPMLWIERHTLRKDPVLWLLGALLLAQLASWLNSLHYFPNFALEMPNLDRLAKLFSFVLIAYWLRGSKQIIPWLLMAFSAGIIIAVLADPNFHSQWIRAMNGQRVDFAIKNAQFTSMFAGVGMLIHLFGYHWIRQRFSQYQRWGMLLLNTLMLGALTWLLIVSQSRQAWLGLAVALGLLPLFLAHVYQQCRGKKLVLFYVIILLCGAAFSQSSIIEKRLNQENSVMDTIAAGDWQHIPMSSVGIRFNSWIEASKWISAHPWLGSSSAAIEEVIAQSPKFSVSLKQRFGHLHNFHIETLVAYGVLGLLLVYTLYYWLLRSLFISMRHDADLKPYMVFAYTFLAFWLVINCFETFSSRTYGVYTHNIIFGCLYTFYFASRLQTQKSGRAES</sequence>
<dbReference type="PANTHER" id="PTHR37422:SF13">
    <property type="entry name" value="LIPOPOLYSACCHARIDE BIOSYNTHESIS PROTEIN PA4999-RELATED"/>
    <property type="match status" value="1"/>
</dbReference>
<reference evidence="7 8" key="1">
    <citation type="submission" date="2017-02" db="EMBL/GenBank/DDBJ databases">
        <authorList>
            <person name="Peterson S.W."/>
        </authorList>
    </citation>
    <scope>NUCLEOTIDE SEQUENCE [LARGE SCALE GENOMIC DNA]</scope>
    <source>
        <strain evidence="7 8">CECT 9027</strain>
    </source>
</reference>
<keyword evidence="4 5" id="KW-0472">Membrane</keyword>
<keyword evidence="8" id="KW-1185">Reference proteome</keyword>
<feature type="transmembrane region" description="Helical" evidence="5">
    <location>
        <begin position="47"/>
        <end position="68"/>
    </location>
</feature>
<dbReference type="Proteomes" id="UP000189475">
    <property type="component" value="Unassembled WGS sequence"/>
</dbReference>
<dbReference type="GO" id="GO:0016874">
    <property type="term" value="F:ligase activity"/>
    <property type="evidence" value="ECO:0007669"/>
    <property type="project" value="UniProtKB-KW"/>
</dbReference>
<dbReference type="GO" id="GO:0016020">
    <property type="term" value="C:membrane"/>
    <property type="evidence" value="ECO:0007669"/>
    <property type="project" value="UniProtKB-SubCell"/>
</dbReference>
<keyword evidence="7" id="KW-0436">Ligase</keyword>
<evidence type="ECO:0000256" key="5">
    <source>
        <dbReference type="SAM" id="Phobius"/>
    </source>
</evidence>
<comment type="subcellular location">
    <subcellularLocation>
        <location evidence="1">Membrane</location>
        <topology evidence="1">Multi-pass membrane protein</topology>
    </subcellularLocation>
</comment>
<evidence type="ECO:0000256" key="2">
    <source>
        <dbReference type="ARBA" id="ARBA00022692"/>
    </source>
</evidence>
<feature type="transmembrane region" description="Helical" evidence="5">
    <location>
        <begin position="328"/>
        <end position="346"/>
    </location>
</feature>
<dbReference type="STRING" id="1918946.VPAL9027_01517"/>
<dbReference type="EMBL" id="FUFT01000003">
    <property type="protein sequence ID" value="SJL83549.1"/>
    <property type="molecule type" value="Genomic_DNA"/>
</dbReference>
<feature type="transmembrane region" description="Helical" evidence="5">
    <location>
        <begin position="103"/>
        <end position="122"/>
    </location>
</feature>
<name>A0A1R4B3R1_9VIBR</name>
<gene>
    <name evidence="7" type="ORF">VPAL9027_01517</name>
</gene>
<dbReference type="PANTHER" id="PTHR37422">
    <property type="entry name" value="TEICHURONIC ACID BIOSYNTHESIS PROTEIN TUAE"/>
    <property type="match status" value="1"/>
</dbReference>
<dbReference type="InterPro" id="IPR007016">
    <property type="entry name" value="O-antigen_ligase-rel_domated"/>
</dbReference>
<dbReference type="AlphaFoldDB" id="A0A1R4B3R1"/>
<evidence type="ECO:0000259" key="6">
    <source>
        <dbReference type="Pfam" id="PF04932"/>
    </source>
</evidence>
<evidence type="ECO:0000313" key="8">
    <source>
        <dbReference type="Proteomes" id="UP000189475"/>
    </source>
</evidence>
<protein>
    <submittedName>
        <fullName evidence="7">O-Antigen ligase</fullName>
    </submittedName>
</protein>
<feature type="transmembrane region" description="Helical" evidence="5">
    <location>
        <begin position="198"/>
        <end position="217"/>
    </location>
</feature>
<feature type="transmembrane region" description="Helical" evidence="5">
    <location>
        <begin position="358"/>
        <end position="376"/>
    </location>
</feature>
<keyword evidence="2 5" id="KW-0812">Transmembrane</keyword>
<feature type="transmembrane region" description="Helical" evidence="5">
    <location>
        <begin position="18"/>
        <end position="35"/>
    </location>
</feature>